<keyword evidence="8 9" id="KW-0975">Bacterial flagellum</keyword>
<evidence type="ECO:0000256" key="7">
    <source>
        <dbReference type="ARBA" id="ARBA00023136"/>
    </source>
</evidence>
<keyword evidence="7 11" id="KW-0472">Membrane</keyword>
<dbReference type="Proteomes" id="UP000053750">
    <property type="component" value="Unassembled WGS sequence"/>
</dbReference>
<comment type="similarity">
    <text evidence="3 9">Belongs to the FliF family.</text>
</comment>
<evidence type="ECO:0000256" key="6">
    <source>
        <dbReference type="ARBA" id="ARBA00022989"/>
    </source>
</evidence>
<keyword evidence="6 11" id="KW-1133">Transmembrane helix</keyword>
<evidence type="ECO:0000256" key="5">
    <source>
        <dbReference type="ARBA" id="ARBA00022692"/>
    </source>
</evidence>
<dbReference type="Pfam" id="PF01514">
    <property type="entry name" value="YscJ_FliF"/>
    <property type="match status" value="1"/>
</dbReference>
<dbReference type="RefSeq" id="WP_036579232.1">
    <property type="nucleotide sequence ID" value="NZ_KK082138.1"/>
</dbReference>
<dbReference type="PANTHER" id="PTHR30046">
    <property type="entry name" value="FLAGELLAR M-RING PROTEIN"/>
    <property type="match status" value="1"/>
</dbReference>
<evidence type="ECO:0000256" key="1">
    <source>
        <dbReference type="ARBA" id="ARBA00004117"/>
    </source>
</evidence>
<evidence type="ECO:0000259" key="13">
    <source>
        <dbReference type="Pfam" id="PF08345"/>
    </source>
</evidence>
<feature type="domain" description="Flagellar M-ring N-terminal" evidence="12">
    <location>
        <begin position="46"/>
        <end position="223"/>
    </location>
</feature>
<dbReference type="InterPro" id="IPR013556">
    <property type="entry name" value="Flag_M-ring_C"/>
</dbReference>
<dbReference type="EMBL" id="JFHU01000032">
    <property type="protein sequence ID" value="EXX91382.1"/>
    <property type="molecule type" value="Genomic_DNA"/>
</dbReference>
<dbReference type="PRINTS" id="PR01009">
    <property type="entry name" value="FLGMRINGFLIF"/>
</dbReference>
<keyword evidence="5 11" id="KW-0812">Transmembrane</keyword>
<evidence type="ECO:0000256" key="3">
    <source>
        <dbReference type="ARBA" id="ARBA00007971"/>
    </source>
</evidence>
<dbReference type="GO" id="GO:0003774">
    <property type="term" value="F:cytoskeletal motor activity"/>
    <property type="evidence" value="ECO:0007669"/>
    <property type="project" value="InterPro"/>
</dbReference>
<evidence type="ECO:0000259" key="12">
    <source>
        <dbReference type="Pfam" id="PF01514"/>
    </source>
</evidence>
<evidence type="ECO:0000313" key="14">
    <source>
        <dbReference type="EMBL" id="EXX91382.1"/>
    </source>
</evidence>
<keyword evidence="14" id="KW-0969">Cilium</keyword>
<gene>
    <name evidence="14" type="ORF">BG53_11630</name>
</gene>
<name>A0A9W5S278_9BACL</name>
<dbReference type="AlphaFoldDB" id="A0A9W5S278"/>
<feature type="region of interest" description="Disordered" evidence="10">
    <location>
        <begin position="309"/>
        <end position="351"/>
    </location>
</feature>
<proteinExistence type="inferred from homology"/>
<organism evidence="14 15">
    <name type="scientific">Paenibacillus darwinianus</name>
    <dbReference type="NCBI Taxonomy" id="1380763"/>
    <lineage>
        <taxon>Bacteria</taxon>
        <taxon>Bacillati</taxon>
        <taxon>Bacillota</taxon>
        <taxon>Bacilli</taxon>
        <taxon>Bacillales</taxon>
        <taxon>Paenibacillaceae</taxon>
        <taxon>Paenibacillus</taxon>
    </lineage>
</organism>
<dbReference type="NCBIfam" id="TIGR00206">
    <property type="entry name" value="fliF"/>
    <property type="match status" value="1"/>
</dbReference>
<evidence type="ECO:0000256" key="11">
    <source>
        <dbReference type="SAM" id="Phobius"/>
    </source>
</evidence>
<evidence type="ECO:0000256" key="2">
    <source>
        <dbReference type="ARBA" id="ARBA00004651"/>
    </source>
</evidence>
<evidence type="ECO:0000256" key="8">
    <source>
        <dbReference type="ARBA" id="ARBA00023143"/>
    </source>
</evidence>
<comment type="caution">
    <text evidence="14">The sequence shown here is derived from an EMBL/GenBank/DDBJ whole genome shotgun (WGS) entry which is preliminary data.</text>
</comment>
<evidence type="ECO:0000256" key="9">
    <source>
        <dbReference type="PIRNR" id="PIRNR004862"/>
    </source>
</evidence>
<evidence type="ECO:0000256" key="10">
    <source>
        <dbReference type="SAM" id="MobiDB-lite"/>
    </source>
</evidence>
<dbReference type="InterPro" id="IPR000067">
    <property type="entry name" value="FlgMring_FliF"/>
</dbReference>
<dbReference type="InterPro" id="IPR043427">
    <property type="entry name" value="YscJ/FliF"/>
</dbReference>
<dbReference type="PANTHER" id="PTHR30046:SF0">
    <property type="entry name" value="FLAGELLAR M-RING PROTEIN"/>
    <property type="match status" value="1"/>
</dbReference>
<evidence type="ECO:0000313" key="15">
    <source>
        <dbReference type="Proteomes" id="UP000053750"/>
    </source>
</evidence>
<dbReference type="PIRSF" id="PIRSF004862">
    <property type="entry name" value="FliF"/>
    <property type="match status" value="1"/>
</dbReference>
<evidence type="ECO:0000256" key="4">
    <source>
        <dbReference type="ARBA" id="ARBA00022475"/>
    </source>
</evidence>
<reference evidence="14 15" key="1">
    <citation type="submission" date="2014-02" db="EMBL/GenBank/DDBJ databases">
        <title>Genome sequence of Paenibacillus darwinianus reveals adaptive mechanisms for survival in Antarctic soils.</title>
        <authorList>
            <person name="Dsouza M."/>
            <person name="Taylor M.W."/>
            <person name="Turner S.J."/>
            <person name="Aislabie J."/>
        </authorList>
    </citation>
    <scope>NUCLEOTIDE SEQUENCE [LARGE SCALE GENOMIC DNA]</scope>
    <source>
        <strain evidence="14 15">CE1</strain>
    </source>
</reference>
<feature type="transmembrane region" description="Helical" evidence="11">
    <location>
        <begin position="441"/>
        <end position="462"/>
    </location>
</feature>
<feature type="domain" description="Flagellar M-ring C-terminal" evidence="13">
    <location>
        <begin position="261"/>
        <end position="386"/>
    </location>
</feature>
<dbReference type="GO" id="GO:0009431">
    <property type="term" value="C:bacterial-type flagellum basal body, MS ring"/>
    <property type="evidence" value="ECO:0007669"/>
    <property type="project" value="InterPro"/>
</dbReference>
<dbReference type="Pfam" id="PF08345">
    <property type="entry name" value="YscJ_FliF_C"/>
    <property type="match status" value="1"/>
</dbReference>
<feature type="transmembrane region" description="Helical" evidence="11">
    <location>
        <begin position="25"/>
        <end position="45"/>
    </location>
</feature>
<dbReference type="InterPro" id="IPR006182">
    <property type="entry name" value="FliF_N_dom"/>
</dbReference>
<dbReference type="OrthoDB" id="9807026at2"/>
<dbReference type="GO" id="GO:0071973">
    <property type="term" value="P:bacterial-type flagellum-dependent cell motility"/>
    <property type="evidence" value="ECO:0007669"/>
    <property type="project" value="InterPro"/>
</dbReference>
<protein>
    <recommendedName>
        <fullName evidence="9">Flagellar M-ring protein</fullName>
    </recommendedName>
</protein>
<dbReference type="InterPro" id="IPR045851">
    <property type="entry name" value="AMP-bd_C_sf"/>
</dbReference>
<dbReference type="GO" id="GO:0005886">
    <property type="term" value="C:plasma membrane"/>
    <property type="evidence" value="ECO:0007669"/>
    <property type="project" value="UniProtKB-SubCell"/>
</dbReference>
<comment type="function">
    <text evidence="9">The M ring may be actively involved in energy transduction.</text>
</comment>
<keyword evidence="14" id="KW-0966">Cell projection</keyword>
<accession>A0A9W5S278</accession>
<sequence length="525" mass="56784">MNEKYAQYRDRVVQYWLNFSRNQKIMLVSAFLGLILVVILLIYMFSRTQYEVAFQNLDATDSAAIMAYLDGSGIPYKLEAGGSSISVPVADATKVKVEVGSQGMVRNGSIGFDSFDSGASQFGMTDSEFDVRYRNALNGEIQQLLNGMQGVQRSNVLINLPQESVFINPGEKEQASASITMSFVPGFRPTQEQVDGYYNLVKTAVPNLAVADITISSQEGELVASSKVNGGSALASSVVDEQFQIQRKYEGELKRNIQSFLGTMVGMDNLVINVTSTMNFDQMVSKENLVSPIDNNNNEGVKISEQVNNQTSTGTSGAAGGVTGTGETDVPGYQAVDGANSSSSESASRTTNWDVNRIQRDIVSSPYVVKDLMIGIGVQEGALPEANRQVVMDFLTELVRGQLVQSGQNVADNVLIARKVQIITQPFVQPAATGATGGIPLGWGIGIGAAALALGGAAVFVLMRRRKQAVLAAEEELMQSAKVELPTIDLDQVTTESQVRKQLEQLAKKKPEEFVNLLRTWLVDE</sequence>
<keyword evidence="15" id="KW-1185">Reference proteome</keyword>
<keyword evidence="4" id="KW-1003">Cell membrane</keyword>
<dbReference type="Gene3D" id="3.30.300.30">
    <property type="match status" value="1"/>
</dbReference>
<comment type="subcellular location">
    <subcellularLocation>
        <location evidence="1 9">Bacterial flagellum basal body</location>
    </subcellularLocation>
    <subcellularLocation>
        <location evidence="2">Cell membrane</location>
        <topology evidence="2">Multi-pass membrane protein</topology>
    </subcellularLocation>
</comment>
<keyword evidence="14" id="KW-0282">Flagellum</keyword>